<accession>A0A9P5N732</accession>
<keyword evidence="3" id="KW-1185">Reference proteome</keyword>
<name>A0A9P5N732_9AGAM</name>
<dbReference type="Proteomes" id="UP000759537">
    <property type="component" value="Unassembled WGS sequence"/>
</dbReference>
<comment type="caution">
    <text evidence="2">The sequence shown here is derived from an EMBL/GenBank/DDBJ whole genome shotgun (WGS) entry which is preliminary data.</text>
</comment>
<reference evidence="2" key="1">
    <citation type="submission" date="2019-10" db="EMBL/GenBank/DDBJ databases">
        <authorList>
            <consortium name="DOE Joint Genome Institute"/>
            <person name="Kuo A."/>
            <person name="Miyauchi S."/>
            <person name="Kiss E."/>
            <person name="Drula E."/>
            <person name="Kohler A."/>
            <person name="Sanchez-Garcia M."/>
            <person name="Andreopoulos B."/>
            <person name="Barry K.W."/>
            <person name="Bonito G."/>
            <person name="Buee M."/>
            <person name="Carver A."/>
            <person name="Chen C."/>
            <person name="Cichocki N."/>
            <person name="Clum A."/>
            <person name="Culley D."/>
            <person name="Crous P.W."/>
            <person name="Fauchery L."/>
            <person name="Girlanda M."/>
            <person name="Hayes R."/>
            <person name="Keri Z."/>
            <person name="LaButti K."/>
            <person name="Lipzen A."/>
            <person name="Lombard V."/>
            <person name="Magnuson J."/>
            <person name="Maillard F."/>
            <person name="Morin E."/>
            <person name="Murat C."/>
            <person name="Nolan M."/>
            <person name="Ohm R."/>
            <person name="Pangilinan J."/>
            <person name="Pereira M."/>
            <person name="Perotto S."/>
            <person name="Peter M."/>
            <person name="Riley R."/>
            <person name="Sitrit Y."/>
            <person name="Stielow B."/>
            <person name="Szollosi G."/>
            <person name="Zifcakova L."/>
            <person name="Stursova M."/>
            <person name="Spatafora J.W."/>
            <person name="Tedersoo L."/>
            <person name="Vaario L.-M."/>
            <person name="Yamada A."/>
            <person name="Yan M."/>
            <person name="Wang P."/>
            <person name="Xu J."/>
            <person name="Bruns T."/>
            <person name="Baldrian P."/>
            <person name="Vilgalys R."/>
            <person name="Henrissat B."/>
            <person name="Grigoriev I.V."/>
            <person name="Hibbett D."/>
            <person name="Nagy L.G."/>
            <person name="Martin F.M."/>
        </authorList>
    </citation>
    <scope>NUCLEOTIDE SEQUENCE</scope>
    <source>
        <strain evidence="2">Prilba</strain>
    </source>
</reference>
<dbReference type="AlphaFoldDB" id="A0A9P5N732"/>
<evidence type="ECO:0000313" key="2">
    <source>
        <dbReference type="EMBL" id="KAF8487274.1"/>
    </source>
</evidence>
<feature type="compositionally biased region" description="Low complexity" evidence="1">
    <location>
        <begin position="246"/>
        <end position="264"/>
    </location>
</feature>
<sequence>MSDNDKNLGSDDFSQEDGVLAFLESDNGKLISYDDKKQLYRAMRGFWNDCVDGSSPPLNWSSAGETLQNAFWDFLESKFFYLRLCAGRWKVEELWKQNYHSWLWSFARRTANASTRQQKHKRKHAEMIPNGDTDITQTKRAKMKTRAISVDADTPNADAIDPASKSNDCYNEKRPNADMIDQPLQNAIILAPENPSRNPLVNFTIDIDALSSTLTINDNRPLPTPNAPNVVLPNSQSPSLTSPDISNALSSKSPTSSTLSSAPNTDSQQLLVASGVPNTTSSESAPALASQCSMLITLWEKVKKLPKAVPLANKTHILAGYSQSPQNLTSDIENNADIWEIWDQKLNVLLQCNDNDLRQLVVCGKFGLLGLVSLFEHLVQDRKVDKGLLEGKTNIPTLSGQQSDHLTLFPPDTVSSVPCANKAGSQAGKGGRCSWKPPQLVTPKWECARDWKKSNPNSTLKSFEEYWQEVQQDNEKCQIYIDCAKHKQADSLGDETQEGKRLGKG</sequence>
<evidence type="ECO:0000256" key="1">
    <source>
        <dbReference type="SAM" id="MobiDB-lite"/>
    </source>
</evidence>
<dbReference type="EMBL" id="WHVB01000001">
    <property type="protein sequence ID" value="KAF8487274.1"/>
    <property type="molecule type" value="Genomic_DNA"/>
</dbReference>
<proteinExistence type="predicted"/>
<dbReference type="OrthoDB" id="3235983at2759"/>
<feature type="region of interest" description="Disordered" evidence="1">
    <location>
        <begin position="218"/>
        <end position="265"/>
    </location>
</feature>
<evidence type="ECO:0000313" key="3">
    <source>
        <dbReference type="Proteomes" id="UP000759537"/>
    </source>
</evidence>
<gene>
    <name evidence="2" type="ORF">DFH94DRAFT_678311</name>
</gene>
<feature type="compositionally biased region" description="Polar residues" evidence="1">
    <location>
        <begin position="232"/>
        <end position="245"/>
    </location>
</feature>
<organism evidence="2 3">
    <name type="scientific">Russula ochroleuca</name>
    <dbReference type="NCBI Taxonomy" id="152965"/>
    <lineage>
        <taxon>Eukaryota</taxon>
        <taxon>Fungi</taxon>
        <taxon>Dikarya</taxon>
        <taxon>Basidiomycota</taxon>
        <taxon>Agaricomycotina</taxon>
        <taxon>Agaricomycetes</taxon>
        <taxon>Russulales</taxon>
        <taxon>Russulaceae</taxon>
        <taxon>Russula</taxon>
    </lineage>
</organism>
<protein>
    <submittedName>
        <fullName evidence="2">Uncharacterized protein</fullName>
    </submittedName>
</protein>
<reference evidence="2" key="2">
    <citation type="journal article" date="2020" name="Nat. Commun.">
        <title>Large-scale genome sequencing of mycorrhizal fungi provides insights into the early evolution of symbiotic traits.</title>
        <authorList>
            <person name="Miyauchi S."/>
            <person name="Kiss E."/>
            <person name="Kuo A."/>
            <person name="Drula E."/>
            <person name="Kohler A."/>
            <person name="Sanchez-Garcia M."/>
            <person name="Morin E."/>
            <person name="Andreopoulos B."/>
            <person name="Barry K.W."/>
            <person name="Bonito G."/>
            <person name="Buee M."/>
            <person name="Carver A."/>
            <person name="Chen C."/>
            <person name="Cichocki N."/>
            <person name="Clum A."/>
            <person name="Culley D."/>
            <person name="Crous P.W."/>
            <person name="Fauchery L."/>
            <person name="Girlanda M."/>
            <person name="Hayes R.D."/>
            <person name="Keri Z."/>
            <person name="LaButti K."/>
            <person name="Lipzen A."/>
            <person name="Lombard V."/>
            <person name="Magnuson J."/>
            <person name="Maillard F."/>
            <person name="Murat C."/>
            <person name="Nolan M."/>
            <person name="Ohm R.A."/>
            <person name="Pangilinan J."/>
            <person name="Pereira M.F."/>
            <person name="Perotto S."/>
            <person name="Peter M."/>
            <person name="Pfister S."/>
            <person name="Riley R."/>
            <person name="Sitrit Y."/>
            <person name="Stielow J.B."/>
            <person name="Szollosi G."/>
            <person name="Zifcakova L."/>
            <person name="Stursova M."/>
            <person name="Spatafora J.W."/>
            <person name="Tedersoo L."/>
            <person name="Vaario L.M."/>
            <person name="Yamada A."/>
            <person name="Yan M."/>
            <person name="Wang P."/>
            <person name="Xu J."/>
            <person name="Bruns T."/>
            <person name="Baldrian P."/>
            <person name="Vilgalys R."/>
            <person name="Dunand C."/>
            <person name="Henrissat B."/>
            <person name="Grigoriev I.V."/>
            <person name="Hibbett D."/>
            <person name="Nagy L.G."/>
            <person name="Martin F.M."/>
        </authorList>
    </citation>
    <scope>NUCLEOTIDE SEQUENCE</scope>
    <source>
        <strain evidence="2">Prilba</strain>
    </source>
</reference>